<dbReference type="InterPro" id="IPR008207">
    <property type="entry name" value="Sig_transdc_His_kin_Hpt_dom"/>
</dbReference>
<keyword evidence="2" id="KW-0597">Phosphoprotein</keyword>
<proteinExistence type="predicted"/>
<evidence type="ECO:0000313" key="4">
    <source>
        <dbReference type="EMBL" id="KUP94839.1"/>
    </source>
</evidence>
<keyword evidence="1" id="KW-0902">Two-component regulatory system</keyword>
<dbReference type="SUPFAM" id="SSF47226">
    <property type="entry name" value="Histidine-containing phosphotransfer domain, HPT domain"/>
    <property type="match status" value="1"/>
</dbReference>
<dbReference type="Pfam" id="PF01627">
    <property type="entry name" value="Hpt"/>
    <property type="match status" value="1"/>
</dbReference>
<name>A0A132C2L9_9RHOB</name>
<protein>
    <submittedName>
        <fullName evidence="4">Hpt domain protein</fullName>
    </submittedName>
</protein>
<comment type="caution">
    <text evidence="4">The sequence shown here is derived from an EMBL/GenBank/DDBJ whole genome shotgun (WGS) entry which is preliminary data.</text>
</comment>
<dbReference type="RefSeq" id="WP_068239349.1">
    <property type="nucleotide sequence ID" value="NZ_LPUY01000008.1"/>
</dbReference>
<evidence type="ECO:0000313" key="5">
    <source>
        <dbReference type="Proteomes" id="UP000068382"/>
    </source>
</evidence>
<dbReference type="GO" id="GO:0004672">
    <property type="term" value="F:protein kinase activity"/>
    <property type="evidence" value="ECO:0007669"/>
    <property type="project" value="UniProtKB-ARBA"/>
</dbReference>
<keyword evidence="5" id="KW-1185">Reference proteome</keyword>
<evidence type="ECO:0000256" key="2">
    <source>
        <dbReference type="PROSITE-ProRule" id="PRU00110"/>
    </source>
</evidence>
<feature type="modified residue" description="Phosphohistidine" evidence="2">
    <location>
        <position position="50"/>
    </location>
</feature>
<dbReference type="EMBL" id="LPUY01000008">
    <property type="protein sequence ID" value="KUP94839.1"/>
    <property type="molecule type" value="Genomic_DNA"/>
</dbReference>
<dbReference type="GO" id="GO:0000160">
    <property type="term" value="P:phosphorelay signal transduction system"/>
    <property type="evidence" value="ECO:0007669"/>
    <property type="project" value="UniProtKB-KW"/>
</dbReference>
<reference evidence="4 5" key="1">
    <citation type="submission" date="2015-12" db="EMBL/GenBank/DDBJ databases">
        <title>Genome sequence of the marine Rhodobacteraceae strain O3.65, Candidatus Tritonibacter horizontis.</title>
        <authorList>
            <person name="Poehlein A."/>
            <person name="Giebel H.A."/>
            <person name="Voget S."/>
            <person name="Brinkhoff T."/>
        </authorList>
    </citation>
    <scope>NUCLEOTIDE SEQUENCE [LARGE SCALE GENOMIC DNA]</scope>
    <source>
        <strain evidence="4 5">O3.65</strain>
    </source>
</reference>
<accession>A0A132C2L9</accession>
<dbReference type="AlphaFoldDB" id="A0A132C2L9"/>
<dbReference type="Gene3D" id="1.20.120.160">
    <property type="entry name" value="HPT domain"/>
    <property type="match status" value="1"/>
</dbReference>
<dbReference type="PATRIC" id="fig|1768241.3.peg.174"/>
<gene>
    <name evidence="4" type="ORF">TRIHO_01730</name>
</gene>
<evidence type="ECO:0000256" key="1">
    <source>
        <dbReference type="ARBA" id="ARBA00023012"/>
    </source>
</evidence>
<dbReference type="PROSITE" id="PS50894">
    <property type="entry name" value="HPT"/>
    <property type="match status" value="1"/>
</dbReference>
<feature type="domain" description="HPt" evidence="3">
    <location>
        <begin position="11"/>
        <end position="107"/>
    </location>
</feature>
<sequence length="107" mass="11858">MIDWPRVRELKDEVGEDGFEEVIELFLEEVEEVIEKLATGDRSQLEQDLHFLKGSALNLGFQNFSNQCLEGERMSANGAAADVDLAGVISCYHQSKATFLADVATHA</sequence>
<dbReference type="InterPro" id="IPR036641">
    <property type="entry name" value="HPT_dom_sf"/>
</dbReference>
<dbReference type="OrthoDB" id="7867809at2"/>
<dbReference type="Proteomes" id="UP000068382">
    <property type="component" value="Unassembled WGS sequence"/>
</dbReference>
<organism evidence="4 5">
    <name type="scientific">Tritonibacter horizontis</name>
    <dbReference type="NCBI Taxonomy" id="1768241"/>
    <lineage>
        <taxon>Bacteria</taxon>
        <taxon>Pseudomonadati</taxon>
        <taxon>Pseudomonadota</taxon>
        <taxon>Alphaproteobacteria</taxon>
        <taxon>Rhodobacterales</taxon>
        <taxon>Paracoccaceae</taxon>
        <taxon>Tritonibacter</taxon>
    </lineage>
</organism>
<evidence type="ECO:0000259" key="3">
    <source>
        <dbReference type="PROSITE" id="PS50894"/>
    </source>
</evidence>